<evidence type="ECO:0000313" key="2">
    <source>
        <dbReference type="EMBL" id="EDO43447.1"/>
    </source>
</evidence>
<dbReference type="Proteomes" id="UP000001593">
    <property type="component" value="Unassembled WGS sequence"/>
</dbReference>
<gene>
    <name evidence="2" type="ORF">NEMVEDRAFT_v1g97789</name>
</gene>
<proteinExistence type="predicted"/>
<dbReference type="OMA" id="DECHCAK"/>
<dbReference type="GO" id="GO:0006355">
    <property type="term" value="P:regulation of DNA-templated transcription"/>
    <property type="evidence" value="ECO:0007669"/>
    <property type="project" value="InterPro"/>
</dbReference>
<dbReference type="HOGENOM" id="CLU_1987198_0_0_1"/>
<dbReference type="InterPro" id="IPR026741">
    <property type="entry name" value="SNO"/>
</dbReference>
<keyword evidence="3" id="KW-1185">Reference proteome</keyword>
<name>A7RYE5_NEMVE</name>
<dbReference type="AlphaFoldDB" id="A7RYE5"/>
<dbReference type="KEGG" id="nve:5515440"/>
<organism evidence="2 3">
    <name type="scientific">Nematostella vectensis</name>
    <name type="common">Starlet sea anemone</name>
    <dbReference type="NCBI Taxonomy" id="45351"/>
    <lineage>
        <taxon>Eukaryota</taxon>
        <taxon>Metazoa</taxon>
        <taxon>Cnidaria</taxon>
        <taxon>Anthozoa</taxon>
        <taxon>Hexacorallia</taxon>
        <taxon>Actiniaria</taxon>
        <taxon>Edwardsiidae</taxon>
        <taxon>Nematostella</taxon>
    </lineage>
</organism>
<dbReference type="InParanoid" id="A7RYE5"/>
<dbReference type="Pfam" id="PF13872">
    <property type="entry name" value="AAA_34"/>
    <property type="match status" value="1"/>
</dbReference>
<evidence type="ECO:0000259" key="1">
    <source>
        <dbReference type="Pfam" id="PF13872"/>
    </source>
</evidence>
<feature type="non-terminal residue" evidence="2">
    <location>
        <position position="1"/>
    </location>
</feature>
<sequence>RDLHDIDCYVKVIEGCQHLDKETKVFGLPPGCKEGVVFSTYATLVSSVQKGGSRQTRLQQLMDWCGGETFDGCLIFDESHKAKHFIPGKEENSTKIALAVTTLQRMLPLARVVYCSATGVTDVKNM</sequence>
<evidence type="ECO:0000313" key="3">
    <source>
        <dbReference type="Proteomes" id="UP000001593"/>
    </source>
</evidence>
<dbReference type="PANTHER" id="PTHR12706:SF33">
    <property type="entry name" value="PROTEIN WITH HELICASE_C DOMAIN"/>
    <property type="match status" value="1"/>
</dbReference>
<feature type="domain" description="Strawberry notch AAA" evidence="1">
    <location>
        <begin position="1"/>
        <end position="126"/>
    </location>
</feature>
<protein>
    <recommendedName>
        <fullName evidence="1">Strawberry notch AAA domain-containing protein</fullName>
    </recommendedName>
</protein>
<reference evidence="2 3" key="1">
    <citation type="journal article" date="2007" name="Science">
        <title>Sea anemone genome reveals ancestral eumetazoan gene repertoire and genomic organization.</title>
        <authorList>
            <person name="Putnam N.H."/>
            <person name="Srivastava M."/>
            <person name="Hellsten U."/>
            <person name="Dirks B."/>
            <person name="Chapman J."/>
            <person name="Salamov A."/>
            <person name="Terry A."/>
            <person name="Shapiro H."/>
            <person name="Lindquist E."/>
            <person name="Kapitonov V.V."/>
            <person name="Jurka J."/>
            <person name="Genikhovich G."/>
            <person name="Grigoriev I.V."/>
            <person name="Lucas S.M."/>
            <person name="Steele R.E."/>
            <person name="Finnerty J.R."/>
            <person name="Technau U."/>
            <person name="Martindale M.Q."/>
            <person name="Rokhsar D.S."/>
        </authorList>
    </citation>
    <scope>NUCLEOTIDE SEQUENCE [LARGE SCALE GENOMIC DNA]</scope>
    <source>
        <strain evidence="3">CH2 X CH6</strain>
    </source>
</reference>
<dbReference type="InterPro" id="IPR039187">
    <property type="entry name" value="SNO_AAA"/>
</dbReference>
<dbReference type="EMBL" id="DS469553">
    <property type="protein sequence ID" value="EDO43447.1"/>
    <property type="molecule type" value="Genomic_DNA"/>
</dbReference>
<dbReference type="STRING" id="45351.A7RYE5"/>
<feature type="non-terminal residue" evidence="2">
    <location>
        <position position="126"/>
    </location>
</feature>
<dbReference type="PhylomeDB" id="A7RYE5"/>
<dbReference type="PANTHER" id="PTHR12706">
    <property type="entry name" value="STRAWBERRY NOTCH-RELATED"/>
    <property type="match status" value="1"/>
</dbReference>
<accession>A7RYE5</accession>
<dbReference type="eggNOG" id="KOG1513">
    <property type="taxonomic scope" value="Eukaryota"/>
</dbReference>